<name>A0A9P5WZG4_9AGAR</name>
<sequence>MFTDFEIKVETYFRGLKKKVDKDLWVANIIQSCLGCPLISNWIRSQNSIIRQTMLEEFMMLLCQHFLKNDWHQELAMDLQTIHMSEVDEFVVWVEPLITMNNCLKGTISHFTHDTFICTVGANLCQSLCKKVCKAPGLADAKMIDQWHKVVEVVDEKHWEMNEQILAHLHALQPSNTTTNTNSCCDKPPKSSFVPLPFAPYPMWTYPYTLEQPQAGKFIAVSTTAKHPFIPGSGCTAPPKLAQEEQTILAENEGCNKCCCINAGHHGAKCTNEVPSGEGYKPVTYKVLDNSNTSTIHSAPKPSTSTFSGNSTSSKHCHEHSDCNYKCTKPINAIYKDGSEDSNSDIPVACLDIGDTSISSGNSLFFGGTSAHHPFPCKPPTLTPYDQPCACVIHDVCVRATGCRKVIKCISEGFRDFPIILDGLIQNLKLQENP</sequence>
<keyword evidence="2" id="KW-1185">Reference proteome</keyword>
<accession>A0A9P5WZG4</accession>
<evidence type="ECO:0000313" key="1">
    <source>
        <dbReference type="EMBL" id="KAF9441718.1"/>
    </source>
</evidence>
<gene>
    <name evidence="1" type="ORF">P691DRAFT_765965</name>
</gene>
<organism evidence="1 2">
    <name type="scientific">Macrolepiota fuliginosa MF-IS2</name>
    <dbReference type="NCBI Taxonomy" id="1400762"/>
    <lineage>
        <taxon>Eukaryota</taxon>
        <taxon>Fungi</taxon>
        <taxon>Dikarya</taxon>
        <taxon>Basidiomycota</taxon>
        <taxon>Agaricomycotina</taxon>
        <taxon>Agaricomycetes</taxon>
        <taxon>Agaricomycetidae</taxon>
        <taxon>Agaricales</taxon>
        <taxon>Agaricineae</taxon>
        <taxon>Agaricaceae</taxon>
        <taxon>Macrolepiota</taxon>
    </lineage>
</organism>
<reference evidence="1" key="1">
    <citation type="submission" date="2020-11" db="EMBL/GenBank/DDBJ databases">
        <authorList>
            <consortium name="DOE Joint Genome Institute"/>
            <person name="Ahrendt S."/>
            <person name="Riley R."/>
            <person name="Andreopoulos W."/>
            <person name="Labutti K."/>
            <person name="Pangilinan J."/>
            <person name="Ruiz-Duenas F.J."/>
            <person name="Barrasa J.M."/>
            <person name="Sanchez-Garcia M."/>
            <person name="Camarero S."/>
            <person name="Miyauchi S."/>
            <person name="Serrano A."/>
            <person name="Linde D."/>
            <person name="Babiker R."/>
            <person name="Drula E."/>
            <person name="Ayuso-Fernandez I."/>
            <person name="Pacheco R."/>
            <person name="Padilla G."/>
            <person name="Ferreira P."/>
            <person name="Barriuso J."/>
            <person name="Kellner H."/>
            <person name="Castanera R."/>
            <person name="Alfaro M."/>
            <person name="Ramirez L."/>
            <person name="Pisabarro A.G."/>
            <person name="Kuo A."/>
            <person name="Tritt A."/>
            <person name="Lipzen A."/>
            <person name="He G."/>
            <person name="Yan M."/>
            <person name="Ng V."/>
            <person name="Cullen D."/>
            <person name="Martin F."/>
            <person name="Rosso M.-N."/>
            <person name="Henrissat B."/>
            <person name="Hibbett D."/>
            <person name="Martinez A.T."/>
            <person name="Grigoriev I.V."/>
        </authorList>
    </citation>
    <scope>NUCLEOTIDE SEQUENCE</scope>
    <source>
        <strain evidence="1">MF-IS2</strain>
    </source>
</reference>
<proteinExistence type="predicted"/>
<dbReference type="OrthoDB" id="2369050at2759"/>
<dbReference type="EMBL" id="MU151807">
    <property type="protein sequence ID" value="KAF9441718.1"/>
    <property type="molecule type" value="Genomic_DNA"/>
</dbReference>
<dbReference type="AlphaFoldDB" id="A0A9P5WZG4"/>
<comment type="caution">
    <text evidence="1">The sequence shown here is derived from an EMBL/GenBank/DDBJ whole genome shotgun (WGS) entry which is preliminary data.</text>
</comment>
<evidence type="ECO:0000313" key="2">
    <source>
        <dbReference type="Proteomes" id="UP000807342"/>
    </source>
</evidence>
<dbReference type="Proteomes" id="UP000807342">
    <property type="component" value="Unassembled WGS sequence"/>
</dbReference>
<protein>
    <submittedName>
        <fullName evidence="1">Uncharacterized protein</fullName>
    </submittedName>
</protein>